<sequence>MDTTGKHDTATVQQAATAKRHPWRLPAAARAAPPYRRFGGCALVLLACAGLTAAWHIALPAIARLPLCGESMPGTMWLRMPGQTWPGAALSFLAMWTAMMAAMMLPVLAPALWRYRRAIGAGGAAAARVHPDRAVVVAACGYLAVWAGLGVFIYPLGAALAALRMHQPVLAHADTYAVPGIVAAAGLLQLTAWKARHLAFCSDAPIDLATQAPVRRAWRYGTRLGGHCIQACCGLTAVLLATGLMNPASMIAVTVAVAAERLPRNGTRVARATGAVLVLAALAMAARGDLA</sequence>
<feature type="transmembrane region" description="Helical" evidence="1">
    <location>
        <begin position="43"/>
        <end position="67"/>
    </location>
</feature>
<dbReference type="Pfam" id="PF09948">
    <property type="entry name" value="PpoB2"/>
    <property type="match status" value="1"/>
</dbReference>
<accession>A0A261V187</accession>
<evidence type="ECO:0008006" key="4">
    <source>
        <dbReference type="Google" id="ProtNLM"/>
    </source>
</evidence>
<keyword evidence="1" id="KW-0472">Membrane</keyword>
<feature type="transmembrane region" description="Helical" evidence="1">
    <location>
        <begin position="134"/>
        <end position="156"/>
    </location>
</feature>
<dbReference type="InterPro" id="IPR018688">
    <property type="entry name" value="PpoB2-like"/>
</dbReference>
<gene>
    <name evidence="2" type="ORF">CAL28_04185</name>
</gene>
<name>A0A261V187_9BORD</name>
<feature type="transmembrane region" description="Helical" evidence="1">
    <location>
        <begin position="87"/>
        <end position="113"/>
    </location>
</feature>
<dbReference type="OrthoDB" id="980055at2"/>
<feature type="transmembrane region" description="Helical" evidence="1">
    <location>
        <begin position="269"/>
        <end position="286"/>
    </location>
</feature>
<dbReference type="AlphaFoldDB" id="A0A261V187"/>
<feature type="transmembrane region" description="Helical" evidence="1">
    <location>
        <begin position="176"/>
        <end position="193"/>
    </location>
</feature>
<comment type="caution">
    <text evidence="2">The sequence shown here is derived from an EMBL/GenBank/DDBJ whole genome shotgun (WGS) entry which is preliminary data.</text>
</comment>
<dbReference type="EMBL" id="NEVS01000001">
    <property type="protein sequence ID" value="OZI66923.1"/>
    <property type="molecule type" value="Genomic_DNA"/>
</dbReference>
<evidence type="ECO:0000313" key="3">
    <source>
        <dbReference type="Proteomes" id="UP000215767"/>
    </source>
</evidence>
<reference evidence="3" key="1">
    <citation type="submission" date="2017-05" db="EMBL/GenBank/DDBJ databases">
        <title>Complete and WGS of Bordetella genogroups.</title>
        <authorList>
            <person name="Spilker T."/>
            <person name="Lipuma J."/>
        </authorList>
    </citation>
    <scope>NUCLEOTIDE SEQUENCE [LARGE SCALE GENOMIC DNA]</scope>
    <source>
        <strain evidence="3">AU8856</strain>
    </source>
</reference>
<keyword evidence="1" id="KW-1133">Transmembrane helix</keyword>
<dbReference type="RefSeq" id="WP_094840119.1">
    <property type="nucleotide sequence ID" value="NZ_NEVS01000001.1"/>
</dbReference>
<dbReference type="Proteomes" id="UP000215767">
    <property type="component" value="Unassembled WGS sequence"/>
</dbReference>
<keyword evidence="3" id="KW-1185">Reference proteome</keyword>
<proteinExistence type="predicted"/>
<organism evidence="2 3">
    <name type="scientific">Bordetella genomosp. 11</name>
    <dbReference type="NCBI Taxonomy" id="1416808"/>
    <lineage>
        <taxon>Bacteria</taxon>
        <taxon>Pseudomonadati</taxon>
        <taxon>Pseudomonadota</taxon>
        <taxon>Betaproteobacteria</taxon>
        <taxon>Burkholderiales</taxon>
        <taxon>Alcaligenaceae</taxon>
        <taxon>Bordetella</taxon>
    </lineage>
</organism>
<evidence type="ECO:0000313" key="2">
    <source>
        <dbReference type="EMBL" id="OZI66923.1"/>
    </source>
</evidence>
<protein>
    <recommendedName>
        <fullName evidence="4">Metal-binding protein</fullName>
    </recommendedName>
</protein>
<evidence type="ECO:0000256" key="1">
    <source>
        <dbReference type="SAM" id="Phobius"/>
    </source>
</evidence>
<keyword evidence="1" id="KW-0812">Transmembrane</keyword>